<proteinExistence type="predicted"/>
<sequence>MFSPQRQEVTDGIVPGNVRSLCCDLALVAAAAAAVFAGRCLALQVEPCLDSCGCRIKGLAVALMHRVEADGAFKA</sequence>
<dbReference type="EMBL" id="SRLO01000017">
    <property type="protein sequence ID" value="TNN86254.1"/>
    <property type="molecule type" value="Genomic_DNA"/>
</dbReference>
<evidence type="ECO:0000313" key="2">
    <source>
        <dbReference type="Proteomes" id="UP000314294"/>
    </source>
</evidence>
<name>A0A4Z2J8X3_9TELE</name>
<gene>
    <name evidence="1" type="ORF">EYF80_003671</name>
</gene>
<keyword evidence="2" id="KW-1185">Reference proteome</keyword>
<organism evidence="1 2">
    <name type="scientific">Liparis tanakae</name>
    <name type="common">Tanaka's snailfish</name>
    <dbReference type="NCBI Taxonomy" id="230148"/>
    <lineage>
        <taxon>Eukaryota</taxon>
        <taxon>Metazoa</taxon>
        <taxon>Chordata</taxon>
        <taxon>Craniata</taxon>
        <taxon>Vertebrata</taxon>
        <taxon>Euteleostomi</taxon>
        <taxon>Actinopterygii</taxon>
        <taxon>Neopterygii</taxon>
        <taxon>Teleostei</taxon>
        <taxon>Neoteleostei</taxon>
        <taxon>Acanthomorphata</taxon>
        <taxon>Eupercaria</taxon>
        <taxon>Perciformes</taxon>
        <taxon>Cottioidei</taxon>
        <taxon>Cottales</taxon>
        <taxon>Liparidae</taxon>
        <taxon>Liparis</taxon>
    </lineage>
</organism>
<protein>
    <submittedName>
        <fullName evidence="1">Uncharacterized protein</fullName>
    </submittedName>
</protein>
<dbReference type="Proteomes" id="UP000314294">
    <property type="component" value="Unassembled WGS sequence"/>
</dbReference>
<accession>A0A4Z2J8X3</accession>
<evidence type="ECO:0000313" key="1">
    <source>
        <dbReference type="EMBL" id="TNN86254.1"/>
    </source>
</evidence>
<comment type="caution">
    <text evidence="1">The sequence shown here is derived from an EMBL/GenBank/DDBJ whole genome shotgun (WGS) entry which is preliminary data.</text>
</comment>
<reference evidence="1 2" key="1">
    <citation type="submission" date="2019-03" db="EMBL/GenBank/DDBJ databases">
        <title>First draft genome of Liparis tanakae, snailfish: a comprehensive survey of snailfish specific genes.</title>
        <authorList>
            <person name="Kim W."/>
            <person name="Song I."/>
            <person name="Jeong J.-H."/>
            <person name="Kim D."/>
            <person name="Kim S."/>
            <person name="Ryu S."/>
            <person name="Song J.Y."/>
            <person name="Lee S.K."/>
        </authorList>
    </citation>
    <scope>NUCLEOTIDE SEQUENCE [LARGE SCALE GENOMIC DNA]</scope>
    <source>
        <tissue evidence="1">Muscle</tissue>
    </source>
</reference>
<dbReference type="AlphaFoldDB" id="A0A4Z2J8X3"/>